<comment type="function">
    <text evidence="1 8">Catalyzes the sequential NAD-dependent oxidations of L-histidinol to L-histidinaldehyde and then to L-histidine.</text>
</comment>
<dbReference type="NCBIfam" id="TIGR00069">
    <property type="entry name" value="hisD"/>
    <property type="match status" value="1"/>
</dbReference>
<dbReference type="RefSeq" id="WP_136006086.1">
    <property type="nucleotide sequence ID" value="NZ_SRYR01000002.1"/>
</dbReference>
<feature type="binding site" evidence="8 13">
    <location>
        <position position="361"/>
    </location>
    <ligand>
        <name>Zn(2+)</name>
        <dbReference type="ChEBI" id="CHEBI:29105"/>
    </ligand>
</feature>
<dbReference type="FunFam" id="3.40.50.1980:FF:000001">
    <property type="entry name" value="Histidinol dehydrogenase"/>
    <property type="match status" value="1"/>
</dbReference>
<reference evidence="15 16" key="1">
    <citation type="submission" date="2019-04" db="EMBL/GenBank/DDBJ databases">
        <title>Microbes associate with the intestines of laboratory mice.</title>
        <authorList>
            <person name="Navarre W."/>
            <person name="Wong E."/>
            <person name="Huang K."/>
            <person name="Tropini C."/>
            <person name="Ng K."/>
            <person name="Yu B."/>
        </authorList>
    </citation>
    <scope>NUCLEOTIDE SEQUENCE [LARGE SCALE GENOMIC DNA]</scope>
    <source>
        <strain evidence="15 16">NM50_B9-20</strain>
    </source>
</reference>
<evidence type="ECO:0000256" key="14">
    <source>
        <dbReference type="RuleBase" id="RU004175"/>
    </source>
</evidence>
<feature type="binding site" evidence="8 12">
    <location>
        <position position="328"/>
    </location>
    <ligand>
        <name>substrate</name>
    </ligand>
</feature>
<dbReference type="PANTHER" id="PTHR21256:SF2">
    <property type="entry name" value="HISTIDINE BIOSYNTHESIS TRIFUNCTIONAL PROTEIN"/>
    <property type="match status" value="1"/>
</dbReference>
<organism evidence="15 16">
    <name type="scientific">Clostridium sartagoforme</name>
    <dbReference type="NCBI Taxonomy" id="84031"/>
    <lineage>
        <taxon>Bacteria</taxon>
        <taxon>Bacillati</taxon>
        <taxon>Bacillota</taxon>
        <taxon>Clostridia</taxon>
        <taxon>Eubacteriales</taxon>
        <taxon>Clostridiaceae</taxon>
        <taxon>Clostridium</taxon>
    </lineage>
</organism>
<dbReference type="UniPathway" id="UPA00031">
    <property type="reaction ID" value="UER00014"/>
</dbReference>
<keyword evidence="8" id="KW-0368">Histidine biosynthesis</keyword>
<evidence type="ECO:0000256" key="7">
    <source>
        <dbReference type="ARBA" id="ARBA00049489"/>
    </source>
</evidence>
<comment type="similarity">
    <text evidence="2 8 9 14">Belongs to the histidinol dehydrogenase family.</text>
</comment>
<evidence type="ECO:0000256" key="3">
    <source>
        <dbReference type="ARBA" id="ARBA00012965"/>
    </source>
</evidence>
<accession>A0A4S2DNN8</accession>
<feature type="binding site" evidence="8 11">
    <location>
        <position position="129"/>
    </location>
    <ligand>
        <name>NAD(+)</name>
        <dbReference type="ChEBI" id="CHEBI:57540"/>
    </ligand>
</feature>
<feature type="binding site" evidence="8 13">
    <location>
        <position position="420"/>
    </location>
    <ligand>
        <name>Zn(2+)</name>
        <dbReference type="ChEBI" id="CHEBI:29105"/>
    </ligand>
</feature>
<dbReference type="GO" id="GO:0004399">
    <property type="term" value="F:histidinol dehydrogenase activity"/>
    <property type="evidence" value="ECO:0007669"/>
    <property type="project" value="UniProtKB-UniRule"/>
</dbReference>
<feature type="binding site" evidence="8 12">
    <location>
        <position position="259"/>
    </location>
    <ligand>
        <name>substrate</name>
    </ligand>
</feature>
<keyword evidence="8 11" id="KW-0520">NAD</keyword>
<dbReference type="Pfam" id="PF00815">
    <property type="entry name" value="Histidinol_dh"/>
    <property type="match status" value="1"/>
</dbReference>
<evidence type="ECO:0000256" key="2">
    <source>
        <dbReference type="ARBA" id="ARBA00010178"/>
    </source>
</evidence>
<evidence type="ECO:0000256" key="6">
    <source>
        <dbReference type="ARBA" id="ARBA00023002"/>
    </source>
</evidence>
<dbReference type="InterPro" id="IPR016161">
    <property type="entry name" value="Ald_DH/histidinol_DH"/>
</dbReference>
<feature type="binding site" evidence="8 11">
    <location>
        <position position="191"/>
    </location>
    <ligand>
        <name>NAD(+)</name>
        <dbReference type="ChEBI" id="CHEBI:57540"/>
    </ligand>
</feature>
<evidence type="ECO:0000313" key="16">
    <source>
        <dbReference type="Proteomes" id="UP000306888"/>
    </source>
</evidence>
<dbReference type="GO" id="GO:0005829">
    <property type="term" value="C:cytosol"/>
    <property type="evidence" value="ECO:0007669"/>
    <property type="project" value="TreeGrafter"/>
</dbReference>
<dbReference type="PROSITE" id="PS00611">
    <property type="entry name" value="HISOL_DEHYDROGENASE"/>
    <property type="match status" value="1"/>
</dbReference>
<feature type="binding site" evidence="8 11">
    <location>
        <position position="214"/>
    </location>
    <ligand>
        <name>NAD(+)</name>
        <dbReference type="ChEBI" id="CHEBI:57540"/>
    </ligand>
</feature>
<dbReference type="EMBL" id="SRYR01000002">
    <property type="protein sequence ID" value="TGY42674.1"/>
    <property type="molecule type" value="Genomic_DNA"/>
</dbReference>
<feature type="active site" description="Proton acceptor" evidence="8 10">
    <location>
        <position position="327"/>
    </location>
</feature>
<dbReference type="InterPro" id="IPR022695">
    <property type="entry name" value="Histidinol_DH_monofunct"/>
</dbReference>
<dbReference type="SUPFAM" id="SSF53720">
    <property type="entry name" value="ALDH-like"/>
    <property type="match status" value="1"/>
</dbReference>
<feature type="binding site" evidence="8 13">
    <location>
        <position position="262"/>
    </location>
    <ligand>
        <name>Zn(2+)</name>
        <dbReference type="ChEBI" id="CHEBI:29105"/>
    </ligand>
</feature>
<dbReference type="OrthoDB" id="9805269at2"/>
<evidence type="ECO:0000256" key="4">
    <source>
        <dbReference type="ARBA" id="ARBA00022723"/>
    </source>
</evidence>
<evidence type="ECO:0000313" key="15">
    <source>
        <dbReference type="EMBL" id="TGY42674.1"/>
    </source>
</evidence>
<dbReference type="PANTHER" id="PTHR21256">
    <property type="entry name" value="HISTIDINOL DEHYDROGENASE HDH"/>
    <property type="match status" value="1"/>
</dbReference>
<proteinExistence type="inferred from homology"/>
<evidence type="ECO:0000256" key="5">
    <source>
        <dbReference type="ARBA" id="ARBA00022833"/>
    </source>
</evidence>
<dbReference type="Gene3D" id="3.40.50.1980">
    <property type="entry name" value="Nitrogenase molybdenum iron protein domain"/>
    <property type="match status" value="2"/>
</dbReference>
<dbReference type="HAMAP" id="MF_01024">
    <property type="entry name" value="HisD"/>
    <property type="match status" value="1"/>
</dbReference>
<evidence type="ECO:0000256" key="12">
    <source>
        <dbReference type="PIRSR" id="PIRSR000099-3"/>
    </source>
</evidence>
<dbReference type="Proteomes" id="UP000306888">
    <property type="component" value="Unassembled WGS sequence"/>
</dbReference>
<dbReference type="GO" id="GO:0051287">
    <property type="term" value="F:NAD binding"/>
    <property type="evidence" value="ECO:0007669"/>
    <property type="project" value="InterPro"/>
</dbReference>
<dbReference type="PRINTS" id="PR00083">
    <property type="entry name" value="HOLDHDRGNASE"/>
</dbReference>
<gene>
    <name evidence="8 15" type="primary">hisD</name>
    <name evidence="15" type="ORF">E5347_07640</name>
</gene>
<dbReference type="CDD" id="cd06572">
    <property type="entry name" value="Histidinol_dh"/>
    <property type="match status" value="1"/>
</dbReference>
<dbReference type="AlphaFoldDB" id="A0A4S2DNN8"/>
<keyword evidence="6 8" id="KW-0560">Oxidoreductase</keyword>
<dbReference type="PIRSF" id="PIRSF000099">
    <property type="entry name" value="Histidinol_dh"/>
    <property type="match status" value="1"/>
</dbReference>
<dbReference type="Gene3D" id="1.20.5.1300">
    <property type="match status" value="1"/>
</dbReference>
<dbReference type="InterPro" id="IPR001692">
    <property type="entry name" value="Histidinol_DH_CS"/>
</dbReference>
<comment type="catalytic activity">
    <reaction evidence="7 8">
        <text>L-histidinol + 2 NAD(+) + H2O = L-histidine + 2 NADH + 3 H(+)</text>
        <dbReference type="Rhea" id="RHEA:20641"/>
        <dbReference type="ChEBI" id="CHEBI:15377"/>
        <dbReference type="ChEBI" id="CHEBI:15378"/>
        <dbReference type="ChEBI" id="CHEBI:57540"/>
        <dbReference type="ChEBI" id="CHEBI:57595"/>
        <dbReference type="ChEBI" id="CHEBI:57699"/>
        <dbReference type="ChEBI" id="CHEBI:57945"/>
        <dbReference type="EC" id="1.1.1.23"/>
    </reaction>
</comment>
<keyword evidence="16" id="KW-1185">Reference proteome</keyword>
<feature type="binding site" evidence="8 13">
    <location>
        <position position="259"/>
    </location>
    <ligand>
        <name>Zn(2+)</name>
        <dbReference type="ChEBI" id="CHEBI:29105"/>
    </ligand>
</feature>
<evidence type="ECO:0000256" key="13">
    <source>
        <dbReference type="PIRSR" id="PIRSR000099-4"/>
    </source>
</evidence>
<feature type="binding site" evidence="8 12">
    <location>
        <position position="262"/>
    </location>
    <ligand>
        <name>substrate</name>
    </ligand>
</feature>
<feature type="binding site" evidence="8 12">
    <location>
        <position position="361"/>
    </location>
    <ligand>
        <name>substrate</name>
    </ligand>
</feature>
<feature type="active site" description="Proton acceptor" evidence="8 10">
    <location>
        <position position="328"/>
    </location>
</feature>
<dbReference type="GO" id="GO:0008270">
    <property type="term" value="F:zinc ion binding"/>
    <property type="evidence" value="ECO:0007669"/>
    <property type="project" value="UniProtKB-UniRule"/>
</dbReference>
<keyword evidence="5 8" id="KW-0862">Zinc</keyword>
<comment type="cofactor">
    <cofactor evidence="8 13">
        <name>Zn(2+)</name>
        <dbReference type="ChEBI" id="CHEBI:29105"/>
    </cofactor>
    <text evidence="8 13">Binds 1 zinc ion per subunit.</text>
</comment>
<keyword evidence="4 8" id="KW-0479">Metal-binding</keyword>
<feature type="binding site" evidence="8 12">
    <location>
        <position position="415"/>
    </location>
    <ligand>
        <name>substrate</name>
    </ligand>
</feature>
<evidence type="ECO:0000256" key="10">
    <source>
        <dbReference type="PIRSR" id="PIRSR000099-1"/>
    </source>
</evidence>
<dbReference type="EC" id="1.1.1.23" evidence="3 8"/>
<keyword evidence="8" id="KW-0028">Amino-acid biosynthesis</keyword>
<feature type="binding site" evidence="8 12">
    <location>
        <position position="237"/>
    </location>
    <ligand>
        <name>substrate</name>
    </ligand>
</feature>
<evidence type="ECO:0000256" key="9">
    <source>
        <dbReference type="PIRNR" id="PIRNR000099"/>
    </source>
</evidence>
<feature type="binding site" evidence="8 12">
    <location>
        <position position="420"/>
    </location>
    <ligand>
        <name>substrate</name>
    </ligand>
</feature>
<name>A0A4S2DNN8_9CLOT</name>
<sequence length="431" mass="47373">MLRLFNLSKDKEEDILKIIKNREEENPEVISNVLNILKDIRKDGDKALVKYTKDFDKVLLNSNSIKVSKEEIEEAFNIVEESFIKAIKSAIKNIEFYHSKQVRNGYSIVKEGEVFMGQLVLPLERIGVYVPGGTASYPSSVVMNVIPAKVAGVKEIVMVTPPSANGGINPYIAVAASLAGVSEIYKVGGAQAIGALAYGTESIKRVDKIVGPGNIYVAMAKKLVFGTVDIDMVAGPSEILIVADENANSKFVAADLMSQAEHDKLAASILLTTSEEKYNEIIKELEVQIEEMERKDIIKESFSNYGMALICKDIKECIRISNIIAPEHLELMVENSMEYLGEVKNAGSIFLGYYTPEPLGDYYAGPNHVLPTNGTARFSSPLSVDSFIKKSSYLYYSKGELIKAAEDIMLLASKEGLTAHGNSVKVRFCND</sequence>
<protein>
    <recommendedName>
        <fullName evidence="3 8">Histidinol dehydrogenase</fullName>
        <shortName evidence="8">HDH</shortName>
        <ecNumber evidence="3 8">1.1.1.23</ecNumber>
    </recommendedName>
</protein>
<dbReference type="GO" id="GO:0000105">
    <property type="term" value="P:L-histidine biosynthetic process"/>
    <property type="evidence" value="ECO:0007669"/>
    <property type="project" value="UniProtKB-UniRule"/>
</dbReference>
<dbReference type="FunFam" id="3.40.50.1980:FF:000026">
    <property type="entry name" value="Histidinol dehydrogenase"/>
    <property type="match status" value="1"/>
</dbReference>
<dbReference type="InterPro" id="IPR012131">
    <property type="entry name" value="Hstdl_DH"/>
</dbReference>
<evidence type="ECO:0000256" key="8">
    <source>
        <dbReference type="HAMAP-Rule" id="MF_01024"/>
    </source>
</evidence>
<comment type="pathway">
    <text evidence="8">Amino-acid biosynthesis; L-histidine biosynthesis; L-histidine from 5-phospho-alpha-D-ribose 1-diphosphate: step 9/9.</text>
</comment>
<evidence type="ECO:0000256" key="11">
    <source>
        <dbReference type="PIRSR" id="PIRSR000099-2"/>
    </source>
</evidence>
<comment type="caution">
    <text evidence="15">The sequence shown here is derived from an EMBL/GenBank/DDBJ whole genome shotgun (WGS) entry which is preliminary data.</text>
</comment>
<evidence type="ECO:0000256" key="1">
    <source>
        <dbReference type="ARBA" id="ARBA00003850"/>
    </source>
</evidence>